<dbReference type="SUPFAM" id="SSF54427">
    <property type="entry name" value="NTF2-like"/>
    <property type="match status" value="1"/>
</dbReference>
<dbReference type="Proteomes" id="UP001595859">
    <property type="component" value="Unassembled WGS sequence"/>
</dbReference>
<proteinExistence type="predicted"/>
<keyword evidence="3" id="KW-1185">Reference proteome</keyword>
<dbReference type="InterPro" id="IPR037401">
    <property type="entry name" value="SnoaL-like"/>
</dbReference>
<name>A0ABV9SBA6_9PSEU</name>
<organism evidence="2 3">
    <name type="scientific">Actinophytocola glycyrrhizae</name>
    <dbReference type="NCBI Taxonomy" id="2044873"/>
    <lineage>
        <taxon>Bacteria</taxon>
        <taxon>Bacillati</taxon>
        <taxon>Actinomycetota</taxon>
        <taxon>Actinomycetes</taxon>
        <taxon>Pseudonocardiales</taxon>
        <taxon>Pseudonocardiaceae</taxon>
    </lineage>
</organism>
<evidence type="ECO:0000259" key="1">
    <source>
        <dbReference type="Pfam" id="PF12680"/>
    </source>
</evidence>
<protein>
    <submittedName>
        <fullName evidence="2">Nuclear transport factor 2 family protein</fullName>
    </submittedName>
</protein>
<feature type="domain" description="SnoaL-like" evidence="1">
    <location>
        <begin position="10"/>
        <end position="88"/>
    </location>
</feature>
<dbReference type="InterPro" id="IPR032710">
    <property type="entry name" value="NTF2-like_dom_sf"/>
</dbReference>
<comment type="caution">
    <text evidence="2">The sequence shown here is derived from an EMBL/GenBank/DDBJ whole genome shotgun (WGS) entry which is preliminary data.</text>
</comment>
<sequence length="126" mass="13900">MTIDPVAVATRFNDCVNRRDLDGLARLMSDDHRFVDAESNTVSGRQACVAAWRGFFAAFPDYRNVFRSLMATGNVVRIAGHSECAEPALAGPALWTATIVDDTVAEWRVHEDTPENRAHLGFPEPP</sequence>
<dbReference type="EMBL" id="JBHSIS010000022">
    <property type="protein sequence ID" value="MFC4858148.1"/>
    <property type="molecule type" value="Genomic_DNA"/>
</dbReference>
<reference evidence="3" key="1">
    <citation type="journal article" date="2019" name="Int. J. Syst. Evol. Microbiol.">
        <title>The Global Catalogue of Microorganisms (GCM) 10K type strain sequencing project: providing services to taxonomists for standard genome sequencing and annotation.</title>
        <authorList>
            <consortium name="The Broad Institute Genomics Platform"/>
            <consortium name="The Broad Institute Genome Sequencing Center for Infectious Disease"/>
            <person name="Wu L."/>
            <person name="Ma J."/>
        </authorList>
    </citation>
    <scope>NUCLEOTIDE SEQUENCE [LARGE SCALE GENOMIC DNA]</scope>
    <source>
        <strain evidence="3">ZS-22-S1</strain>
    </source>
</reference>
<evidence type="ECO:0000313" key="3">
    <source>
        <dbReference type="Proteomes" id="UP001595859"/>
    </source>
</evidence>
<dbReference type="Pfam" id="PF12680">
    <property type="entry name" value="SnoaL_2"/>
    <property type="match status" value="1"/>
</dbReference>
<dbReference type="RefSeq" id="WP_378060411.1">
    <property type="nucleotide sequence ID" value="NZ_JBHSIS010000022.1"/>
</dbReference>
<gene>
    <name evidence="2" type="ORF">ACFPCV_32015</name>
</gene>
<accession>A0ABV9SBA6</accession>
<dbReference type="Gene3D" id="3.10.450.50">
    <property type="match status" value="1"/>
</dbReference>
<evidence type="ECO:0000313" key="2">
    <source>
        <dbReference type="EMBL" id="MFC4858148.1"/>
    </source>
</evidence>